<evidence type="ECO:0000259" key="2">
    <source>
        <dbReference type="Pfam" id="PF03432"/>
    </source>
</evidence>
<dbReference type="EMBL" id="ADLW01000010">
    <property type="protein sequence ID" value="EGK06075.1"/>
    <property type="molecule type" value="Genomic_DNA"/>
</dbReference>
<evidence type="ECO:0000313" key="4">
    <source>
        <dbReference type="Proteomes" id="UP000006420"/>
    </source>
</evidence>
<reference evidence="3 4" key="1">
    <citation type="submission" date="2011-04" db="EMBL/GenBank/DDBJ databases">
        <title>The Genome Sequence of Dysgonomonas mossii DSM 22836.</title>
        <authorList>
            <consortium name="The Broad Institute Genome Sequencing Platform"/>
            <person name="Earl A."/>
            <person name="Ward D."/>
            <person name="Feldgarden M."/>
            <person name="Gevers D."/>
            <person name="Pudlo N."/>
            <person name="Martens E."/>
            <person name="Allen-Vercoe E."/>
            <person name="Young S.K."/>
            <person name="Zeng Q."/>
            <person name="Gargeya S."/>
            <person name="Fitzgerald M."/>
            <person name="Haas B."/>
            <person name="Abouelleil A."/>
            <person name="Alvarado L."/>
            <person name="Arachchi H.M."/>
            <person name="Berlin A."/>
            <person name="Brown A."/>
            <person name="Chapman S.B."/>
            <person name="Chen Z."/>
            <person name="Dunbar C."/>
            <person name="Freedman E."/>
            <person name="Gearin G."/>
            <person name="Gellesch M."/>
            <person name="Goldberg J."/>
            <person name="Griggs A."/>
            <person name="Gujja S."/>
            <person name="Heiman D."/>
            <person name="Howarth C."/>
            <person name="Larson L."/>
            <person name="Lui A."/>
            <person name="MacDonald P.J.P."/>
            <person name="Mehta T."/>
            <person name="Montmayeur A."/>
            <person name="Murphy C."/>
            <person name="Neiman D."/>
            <person name="Pearson M."/>
            <person name="Priest M."/>
            <person name="Roberts A."/>
            <person name="Saif S."/>
            <person name="Shea T."/>
            <person name="Shenoy N."/>
            <person name="Sisk P."/>
            <person name="Stolte C."/>
            <person name="Sykes S."/>
            <person name="Yandava C."/>
            <person name="Wortman J."/>
            <person name="Nusbaum C."/>
            <person name="Birren B."/>
        </authorList>
    </citation>
    <scope>NUCLEOTIDE SEQUENCE [LARGE SCALE GENOMIC DNA]</scope>
    <source>
        <strain evidence="3 4">DSM 22836</strain>
    </source>
</reference>
<dbReference type="HOGENOM" id="CLU_044309_0_1_10"/>
<dbReference type="Proteomes" id="UP000006420">
    <property type="component" value="Unassembled WGS sequence"/>
</dbReference>
<dbReference type="AlphaFoldDB" id="F8X1U1"/>
<keyword evidence="4" id="KW-1185">Reference proteome</keyword>
<dbReference type="Pfam" id="PF03432">
    <property type="entry name" value="Relaxase"/>
    <property type="match status" value="1"/>
</dbReference>
<dbReference type="eggNOG" id="COG3843">
    <property type="taxonomic scope" value="Bacteria"/>
</dbReference>
<organism evidence="3 4">
    <name type="scientific">Dysgonomonas mossii DSM 22836</name>
    <dbReference type="NCBI Taxonomy" id="742767"/>
    <lineage>
        <taxon>Bacteria</taxon>
        <taxon>Pseudomonadati</taxon>
        <taxon>Bacteroidota</taxon>
        <taxon>Bacteroidia</taxon>
        <taxon>Bacteroidales</taxon>
        <taxon>Dysgonomonadaceae</taxon>
        <taxon>Dysgonomonas</taxon>
    </lineage>
</organism>
<dbReference type="OrthoDB" id="915634at2"/>
<feature type="compositionally biased region" description="Basic residues" evidence="1">
    <location>
        <begin position="408"/>
        <end position="418"/>
    </location>
</feature>
<name>F8X1U1_9BACT</name>
<dbReference type="STRING" id="742767.HMPREF9456_02339"/>
<evidence type="ECO:0000256" key="1">
    <source>
        <dbReference type="SAM" id="MobiDB-lite"/>
    </source>
</evidence>
<evidence type="ECO:0000313" key="3">
    <source>
        <dbReference type="EMBL" id="EGK06075.1"/>
    </source>
</evidence>
<protein>
    <recommendedName>
        <fullName evidence="2">MobA/VirD2-like nuclease domain-containing protein</fullName>
    </recommendedName>
</protein>
<accession>F8X1U1</accession>
<sequence length="418" mass="47915">MVAKINVGSSLFGALAYNQSKVDEEHGKVLFSNRMFESEDGNFNIHRCMECFQMQLPQDIKTEKPIIHISLNPHPDDKLTDEQLSQIAQEYMEKLGYGNQPYMVYKHEDIDRHHLHIVSLRVDENGRKLNDKFEYRRSKDITRELEQKYSLHPAEKQQQKEQYRFQKVDYAAGDVKRQLSNTLKGLINTYQFQSIGELKSLLSIHNVHAEEVKGEVRGKPFHGMVYSATNNNGEKQGNPFKSSRLGKSVGVETIKRKTEQASTKWKDGKLKSVISKKVTDAMKPSISRVDFEKNLNKKAVEVFFRQNAEGRIYGVTFIDHEHKAVLNGSRLGKEFSANVFNDLFRESHASDGYAKQVVIQKEPFLPSAEPFVPSESQSNSDGSSIESLFSIIPDGSDAYHENDQVPYPKKKKKKRRKL</sequence>
<feature type="region of interest" description="Disordered" evidence="1">
    <location>
        <begin position="369"/>
        <end position="388"/>
    </location>
</feature>
<dbReference type="InterPro" id="IPR005094">
    <property type="entry name" value="Endonuclease_MobA/VirD2"/>
</dbReference>
<gene>
    <name evidence="3" type="ORF">HMPREF9456_02339</name>
</gene>
<dbReference type="GeneID" id="78082967"/>
<comment type="caution">
    <text evidence="3">The sequence shown here is derived from an EMBL/GenBank/DDBJ whole genome shotgun (WGS) entry which is preliminary data.</text>
</comment>
<proteinExistence type="predicted"/>
<dbReference type="NCBIfam" id="NF041325">
    <property type="entry name" value="Bacteroid_MobB"/>
    <property type="match status" value="1"/>
</dbReference>
<dbReference type="RefSeq" id="WP_006843709.1">
    <property type="nucleotide sequence ID" value="NZ_AQWJ01000009.1"/>
</dbReference>
<feature type="domain" description="MobA/VirD2-like nuclease" evidence="2">
    <location>
        <begin position="43"/>
        <end position="151"/>
    </location>
</feature>
<feature type="region of interest" description="Disordered" evidence="1">
    <location>
        <begin position="395"/>
        <end position="418"/>
    </location>
</feature>
<feature type="compositionally biased region" description="Polar residues" evidence="1">
    <location>
        <begin position="374"/>
        <end position="387"/>
    </location>
</feature>